<evidence type="ECO:0000256" key="1">
    <source>
        <dbReference type="SAM" id="Coils"/>
    </source>
</evidence>
<gene>
    <name evidence="4" type="ORF">CHLNCDRAFT_144947</name>
</gene>
<evidence type="ECO:0000313" key="4">
    <source>
        <dbReference type="EMBL" id="EFN56392.1"/>
    </source>
</evidence>
<dbReference type="RefSeq" id="XP_005848494.1">
    <property type="nucleotide sequence ID" value="XM_005848432.1"/>
</dbReference>
<feature type="compositionally biased region" description="Low complexity" evidence="2">
    <location>
        <begin position="355"/>
        <end position="368"/>
    </location>
</feature>
<feature type="domain" description="OCEL" evidence="3">
    <location>
        <begin position="475"/>
        <end position="581"/>
    </location>
</feature>
<dbReference type="FunCoup" id="E1ZDC8">
    <property type="interactions" value="182"/>
</dbReference>
<accession>E1ZDC8</accession>
<reference evidence="4 5" key="1">
    <citation type="journal article" date="2010" name="Plant Cell">
        <title>The Chlorella variabilis NC64A genome reveals adaptation to photosymbiosis, coevolution with viruses, and cryptic sex.</title>
        <authorList>
            <person name="Blanc G."/>
            <person name="Duncan G."/>
            <person name="Agarkova I."/>
            <person name="Borodovsky M."/>
            <person name="Gurnon J."/>
            <person name="Kuo A."/>
            <person name="Lindquist E."/>
            <person name="Lucas S."/>
            <person name="Pangilinan J."/>
            <person name="Polle J."/>
            <person name="Salamov A."/>
            <person name="Terry A."/>
            <person name="Yamada T."/>
            <person name="Dunigan D.D."/>
            <person name="Grigoriev I.V."/>
            <person name="Claverie J.M."/>
            <person name="Van Etten J.L."/>
        </authorList>
    </citation>
    <scope>NUCLEOTIDE SEQUENCE [LARGE SCALE GENOMIC DNA]</scope>
    <source>
        <strain evidence="4 5">NC64A</strain>
    </source>
</reference>
<protein>
    <recommendedName>
        <fullName evidence="3">OCEL domain-containing protein</fullName>
    </recommendedName>
</protein>
<dbReference type="STRING" id="554065.E1ZDC8"/>
<dbReference type="PANTHER" id="PTHR38372:SF2">
    <property type="entry name" value="DENTIN SIALOPHOSPHOPROTEIN-LIKE PROTEIN"/>
    <property type="match status" value="1"/>
</dbReference>
<dbReference type="AlphaFoldDB" id="E1ZDC8"/>
<dbReference type="GeneID" id="17355534"/>
<feature type="coiled-coil region" evidence="1">
    <location>
        <begin position="527"/>
        <end position="586"/>
    </location>
</feature>
<feature type="compositionally biased region" description="Basic and acidic residues" evidence="2">
    <location>
        <begin position="116"/>
        <end position="128"/>
    </location>
</feature>
<evidence type="ECO:0000313" key="5">
    <source>
        <dbReference type="Proteomes" id="UP000008141"/>
    </source>
</evidence>
<dbReference type="InterPro" id="IPR010844">
    <property type="entry name" value="Occludin_ELL"/>
</dbReference>
<dbReference type="SUPFAM" id="SSF144292">
    <property type="entry name" value="occludin/ELL-like"/>
    <property type="match status" value="1"/>
</dbReference>
<feature type="region of interest" description="Disordered" evidence="2">
    <location>
        <begin position="116"/>
        <end position="227"/>
    </location>
</feature>
<evidence type="ECO:0000256" key="2">
    <source>
        <dbReference type="SAM" id="MobiDB-lite"/>
    </source>
</evidence>
<dbReference type="OrthoDB" id="515802at2759"/>
<name>E1ZDC8_CHLVA</name>
<feature type="compositionally biased region" description="Low complexity" evidence="2">
    <location>
        <begin position="396"/>
        <end position="429"/>
    </location>
</feature>
<feature type="region of interest" description="Disordered" evidence="2">
    <location>
        <begin position="324"/>
        <end position="484"/>
    </location>
</feature>
<dbReference type="Proteomes" id="UP000008141">
    <property type="component" value="Unassembled WGS sequence"/>
</dbReference>
<dbReference type="eggNOG" id="ENOG502QSAQ">
    <property type="taxonomic scope" value="Eukaryota"/>
</dbReference>
<dbReference type="InParanoid" id="E1ZDC8"/>
<dbReference type="KEGG" id="cvr:CHLNCDRAFT_144947"/>
<dbReference type="EMBL" id="GL433842">
    <property type="protein sequence ID" value="EFN56392.1"/>
    <property type="molecule type" value="Genomic_DNA"/>
</dbReference>
<dbReference type="PANTHER" id="PTHR38372">
    <property type="entry name" value="DENTIN SIALOPHOSPHOPROTEIN-LIKE PROTEIN"/>
    <property type="match status" value="1"/>
</dbReference>
<organism evidence="5">
    <name type="scientific">Chlorella variabilis</name>
    <name type="common">Green alga</name>
    <dbReference type="NCBI Taxonomy" id="554065"/>
    <lineage>
        <taxon>Eukaryota</taxon>
        <taxon>Viridiplantae</taxon>
        <taxon>Chlorophyta</taxon>
        <taxon>core chlorophytes</taxon>
        <taxon>Trebouxiophyceae</taxon>
        <taxon>Chlorellales</taxon>
        <taxon>Chlorellaceae</taxon>
        <taxon>Chlorella clade</taxon>
        <taxon>Chlorella</taxon>
    </lineage>
</organism>
<dbReference type="PROSITE" id="PS51980">
    <property type="entry name" value="OCEL"/>
    <property type="match status" value="1"/>
</dbReference>
<feature type="compositionally biased region" description="Gly residues" evidence="2">
    <location>
        <begin position="430"/>
        <end position="450"/>
    </location>
</feature>
<keyword evidence="1" id="KW-0175">Coiled coil</keyword>
<proteinExistence type="predicted"/>
<evidence type="ECO:0000259" key="3">
    <source>
        <dbReference type="PROSITE" id="PS51980"/>
    </source>
</evidence>
<keyword evidence="5" id="KW-1185">Reference proteome</keyword>
<feature type="compositionally biased region" description="Low complexity" evidence="2">
    <location>
        <begin position="199"/>
        <end position="216"/>
    </location>
</feature>
<sequence length="601" mass="62729">MAPGEGARRVHFAVQQQGAYAYAIQLRLTPALLEALLAAQDAGRAASICFGEVPQSNAITVGDAAFRFNALAEESCDLLRLAPSTGGSPAIVGAVRQKLMVQRNIEDERVRVRARAEEAERRGQERKAQLLGKPAASQAMPRTKVQRLTPPPSGQPQQRGPTPPPARQQQVTASMLSAPAGKPPTHPAGRGLTPPPPAAAAAAPAPKAVHKSASAGKLGGGKHSSAGSMGSLQLAASPLVLRAARSGASLRLCLIAILAERPMSMNAIKAVLSDAASRVKSFKVPGKEQVERALKAVAEFKAPGLYVLYPVLLKELEEGLPGGGGGDLLAPAEQQASPPVPSVDGAPATKKRRAASAAPAGAAPATAGDRGGVQRRPPAAGKRARLDWTDDDSSDAEQQPAAQRTRQQPAAVHTASAPAAVAAAASPPSVGGGPAGASSGSGGAVAGGAGVPLRRTSSSRGSDQADESWIEEHADRQPQPAAPIHSKEEYHERAAAFNSKYEVYFALHQLIEAHKRDFEGLDAAIRCAASEAERDRHRTELERLHRRRGERAKRWDAAYKVLHQELAAAKARMAEFVRQLQCQQQQEGGGPGSAAPVVRVK</sequence>